<evidence type="ECO:0000313" key="2">
    <source>
        <dbReference type="Proteomes" id="UP000236286"/>
    </source>
</evidence>
<dbReference type="AlphaFoldDB" id="A0A2J7TCC8"/>
<organism evidence="1 2">
    <name type="scientific">Methylocella silvestris</name>
    <dbReference type="NCBI Taxonomy" id="199596"/>
    <lineage>
        <taxon>Bacteria</taxon>
        <taxon>Pseudomonadati</taxon>
        <taxon>Pseudomonadota</taxon>
        <taxon>Alphaproteobacteria</taxon>
        <taxon>Hyphomicrobiales</taxon>
        <taxon>Beijerinckiaceae</taxon>
        <taxon>Methylocella</taxon>
    </lineage>
</organism>
<comment type="caution">
    <text evidence="1">The sequence shown here is derived from an EMBL/GenBank/DDBJ whole genome shotgun (WGS) entry which is preliminary data.</text>
</comment>
<accession>A0A2J7TCC8</accession>
<name>A0A2J7TCC8_METSI</name>
<dbReference type="Proteomes" id="UP000236286">
    <property type="component" value="Unassembled WGS sequence"/>
</dbReference>
<sequence length="60" mass="6536">MQAAPFNSVYAADVLNSQESRLREGDPLCSTMRVNIDEPIAGELAAIRSPEDAQFLRPSS</sequence>
<gene>
    <name evidence="1" type="ORF">CR492_18840</name>
</gene>
<reference evidence="1 2" key="1">
    <citation type="submission" date="2017-10" db="EMBL/GenBank/DDBJ databases">
        <title>Genome announcement of Methylocella silvestris TVC from permafrost.</title>
        <authorList>
            <person name="Wang J."/>
            <person name="Geng K."/>
            <person name="Ul-Haque F."/>
            <person name="Crombie A.T."/>
            <person name="Street L.E."/>
            <person name="Wookey P.A."/>
            <person name="Murrell J.C."/>
            <person name="Pratscher J."/>
        </authorList>
    </citation>
    <scope>NUCLEOTIDE SEQUENCE [LARGE SCALE GENOMIC DNA]</scope>
    <source>
        <strain evidence="1 2">TVC</strain>
    </source>
</reference>
<proteinExistence type="predicted"/>
<protein>
    <submittedName>
        <fullName evidence="1">Uncharacterized protein</fullName>
    </submittedName>
</protein>
<evidence type="ECO:0000313" key="1">
    <source>
        <dbReference type="EMBL" id="PNG24409.1"/>
    </source>
</evidence>
<dbReference type="EMBL" id="PDZR01000033">
    <property type="protein sequence ID" value="PNG24409.1"/>
    <property type="molecule type" value="Genomic_DNA"/>
</dbReference>